<evidence type="ECO:0000256" key="4">
    <source>
        <dbReference type="ARBA" id="ARBA00022777"/>
    </source>
</evidence>
<dbReference type="GO" id="GO:0005634">
    <property type="term" value="C:nucleus"/>
    <property type="evidence" value="ECO:0007669"/>
    <property type="project" value="TreeGrafter"/>
</dbReference>
<dbReference type="Proteomes" id="UP000472270">
    <property type="component" value="Unassembled WGS sequence"/>
</dbReference>
<accession>A0A673H385</accession>
<dbReference type="Ensembl" id="ENSSRHT00000020829.1">
    <property type="protein sequence ID" value="ENSSRHP00000020185.1"/>
    <property type="gene ID" value="ENSSRHG00000010046.1"/>
</dbReference>
<dbReference type="GO" id="GO:0007059">
    <property type="term" value="P:chromosome segregation"/>
    <property type="evidence" value="ECO:0007669"/>
    <property type="project" value="TreeGrafter"/>
</dbReference>
<keyword evidence="5 6" id="KW-0067">ATP-binding</keyword>
<dbReference type="InterPro" id="IPR011009">
    <property type="entry name" value="Kinase-like_dom_sf"/>
</dbReference>
<dbReference type="GO" id="GO:0035556">
    <property type="term" value="P:intracellular signal transduction"/>
    <property type="evidence" value="ECO:0007669"/>
    <property type="project" value="TreeGrafter"/>
</dbReference>
<keyword evidence="2" id="KW-0808">Transferase</keyword>
<feature type="domain" description="Protein kinase" evidence="9">
    <location>
        <begin position="332"/>
        <end position="409"/>
    </location>
</feature>
<evidence type="ECO:0000313" key="10">
    <source>
        <dbReference type="Ensembl" id="ENSSRHP00000020185.1"/>
    </source>
</evidence>
<evidence type="ECO:0000256" key="6">
    <source>
        <dbReference type="PROSITE-ProRule" id="PRU10141"/>
    </source>
</evidence>
<dbReference type="Pfam" id="PF00069">
    <property type="entry name" value="Pkinase"/>
    <property type="match status" value="1"/>
</dbReference>
<keyword evidence="7" id="KW-0175">Coiled coil</keyword>
<gene>
    <name evidence="10" type="primary">tlk2</name>
</gene>
<organism evidence="10 11">
    <name type="scientific">Sinocyclocheilus rhinocerous</name>
    <dbReference type="NCBI Taxonomy" id="307959"/>
    <lineage>
        <taxon>Eukaryota</taxon>
        <taxon>Metazoa</taxon>
        <taxon>Chordata</taxon>
        <taxon>Craniata</taxon>
        <taxon>Vertebrata</taxon>
        <taxon>Euteleostomi</taxon>
        <taxon>Actinopterygii</taxon>
        <taxon>Neopterygii</taxon>
        <taxon>Teleostei</taxon>
        <taxon>Ostariophysi</taxon>
        <taxon>Cypriniformes</taxon>
        <taxon>Cyprinidae</taxon>
        <taxon>Cyprininae</taxon>
        <taxon>Sinocyclocheilus</taxon>
    </lineage>
</organism>
<feature type="coiled-coil region" evidence="7">
    <location>
        <begin position="283"/>
        <end position="317"/>
    </location>
</feature>
<evidence type="ECO:0000256" key="5">
    <source>
        <dbReference type="ARBA" id="ARBA00022840"/>
    </source>
</evidence>
<feature type="region of interest" description="Disordered" evidence="8">
    <location>
        <begin position="234"/>
        <end position="260"/>
    </location>
</feature>
<dbReference type="PROSITE" id="PS00107">
    <property type="entry name" value="PROTEIN_KINASE_ATP"/>
    <property type="match status" value="1"/>
</dbReference>
<dbReference type="PANTHER" id="PTHR22974:SF20">
    <property type="entry name" value="SERINE_THREONINE-PROTEIN KINASE TOUSLED-LIKE 2"/>
    <property type="match status" value="1"/>
</dbReference>
<dbReference type="InterPro" id="IPR017441">
    <property type="entry name" value="Protein_kinase_ATP_BS"/>
</dbReference>
<evidence type="ECO:0000256" key="1">
    <source>
        <dbReference type="ARBA" id="ARBA00022527"/>
    </source>
</evidence>
<dbReference type="GO" id="GO:0005524">
    <property type="term" value="F:ATP binding"/>
    <property type="evidence" value="ECO:0007669"/>
    <property type="project" value="UniProtKB-UniRule"/>
</dbReference>
<keyword evidence="4" id="KW-0418">Kinase</keyword>
<evidence type="ECO:0000256" key="8">
    <source>
        <dbReference type="SAM" id="MobiDB-lite"/>
    </source>
</evidence>
<proteinExistence type="predicted"/>
<keyword evidence="11" id="KW-1185">Reference proteome</keyword>
<dbReference type="PANTHER" id="PTHR22974">
    <property type="entry name" value="MIXED LINEAGE PROTEIN KINASE"/>
    <property type="match status" value="1"/>
</dbReference>
<protein>
    <recommendedName>
        <fullName evidence="9">Protein kinase domain-containing protein</fullName>
    </recommendedName>
</protein>
<dbReference type="InterPro" id="IPR000719">
    <property type="entry name" value="Prot_kinase_dom"/>
</dbReference>
<dbReference type="Gene3D" id="3.30.200.20">
    <property type="entry name" value="Phosphorylase Kinase, domain 1"/>
    <property type="match status" value="1"/>
</dbReference>
<keyword evidence="1" id="KW-0723">Serine/threonine-protein kinase</keyword>
<evidence type="ECO:0000256" key="7">
    <source>
        <dbReference type="SAM" id="Coils"/>
    </source>
</evidence>
<dbReference type="SUPFAM" id="SSF56112">
    <property type="entry name" value="Protein kinase-like (PK-like)"/>
    <property type="match status" value="1"/>
</dbReference>
<dbReference type="GO" id="GO:0004674">
    <property type="term" value="F:protein serine/threonine kinase activity"/>
    <property type="evidence" value="ECO:0007669"/>
    <property type="project" value="UniProtKB-KW"/>
</dbReference>
<reference evidence="10" key="1">
    <citation type="submission" date="2025-08" db="UniProtKB">
        <authorList>
            <consortium name="Ensembl"/>
        </authorList>
    </citation>
    <scope>IDENTIFICATION</scope>
</reference>
<feature type="binding site" evidence="6">
    <location>
        <position position="361"/>
    </location>
    <ligand>
        <name>ATP</name>
        <dbReference type="ChEBI" id="CHEBI:30616"/>
    </ligand>
</feature>
<sequence>MCNISSMMEELHSLDPRRQELLEARFTGVGVAKGSGHNESSNQSLCSVGSLSDKELEVSTHLKLKRPLPLLQFPQASFYTHSAPSHTGNALQKTHSQSRTFSELTMEKLAALESSKSSDLEKKEGRIDDLLRVNCDLRRQIDEQQKMLERCKERLNKCVTMSKNLLIEKSKQEKIACREKSMQDRLRLGHFTTVRHGASFTEQWTDGYAFQNLVKQQERVNGQREDIERQRKLLMKKKPPNASQTPPPNLEPNKRKSKSNGAENEMLSLAEYHEQEEIFKLRLGHLKKEEAEIQVELERLERVRNLHIRELKRIHNEDNSQFKDHPTLNDRYLLLHLLGRGGFSEVYKAFDLTEQRYVAVKIHQLNKNWRDEKKENYHKHACREYRIHKELDHPRIVKLYDYFSLDTDS</sequence>
<evidence type="ECO:0000256" key="3">
    <source>
        <dbReference type="ARBA" id="ARBA00022741"/>
    </source>
</evidence>
<dbReference type="GO" id="GO:0048471">
    <property type="term" value="C:perinuclear region of cytoplasm"/>
    <property type="evidence" value="ECO:0007669"/>
    <property type="project" value="TreeGrafter"/>
</dbReference>
<keyword evidence="3 6" id="KW-0547">Nucleotide-binding</keyword>
<reference evidence="10" key="2">
    <citation type="submission" date="2025-09" db="UniProtKB">
        <authorList>
            <consortium name="Ensembl"/>
        </authorList>
    </citation>
    <scope>IDENTIFICATION</scope>
</reference>
<evidence type="ECO:0000313" key="11">
    <source>
        <dbReference type="Proteomes" id="UP000472270"/>
    </source>
</evidence>
<dbReference type="AlphaFoldDB" id="A0A673H385"/>
<name>A0A673H385_9TELE</name>
<evidence type="ECO:0000259" key="9">
    <source>
        <dbReference type="PROSITE" id="PS50011"/>
    </source>
</evidence>
<dbReference type="PROSITE" id="PS50011">
    <property type="entry name" value="PROTEIN_KINASE_DOM"/>
    <property type="match status" value="1"/>
</dbReference>
<evidence type="ECO:0000256" key="2">
    <source>
        <dbReference type="ARBA" id="ARBA00022679"/>
    </source>
</evidence>